<dbReference type="EMBL" id="JARBDR010000640">
    <property type="protein sequence ID" value="KAJ8310557.1"/>
    <property type="molecule type" value="Genomic_DNA"/>
</dbReference>
<dbReference type="InterPro" id="IPR011009">
    <property type="entry name" value="Kinase-like_dom_sf"/>
</dbReference>
<dbReference type="PANTHER" id="PTHR24416:SF548">
    <property type="entry name" value="PROTEIN KINASE DOMAIN-CONTAINING PROTEIN"/>
    <property type="match status" value="1"/>
</dbReference>
<name>A0ABQ9F3T5_TEGGR</name>
<evidence type="ECO:0000313" key="2">
    <source>
        <dbReference type="EMBL" id="KAJ8310557.1"/>
    </source>
</evidence>
<protein>
    <recommendedName>
        <fullName evidence="1">Protein kinase domain-containing protein</fullName>
    </recommendedName>
</protein>
<evidence type="ECO:0000313" key="3">
    <source>
        <dbReference type="Proteomes" id="UP001217089"/>
    </source>
</evidence>
<comment type="caution">
    <text evidence="2">The sequence shown here is derived from an EMBL/GenBank/DDBJ whole genome shotgun (WGS) entry which is preliminary data.</text>
</comment>
<dbReference type="InterPro" id="IPR000719">
    <property type="entry name" value="Prot_kinase_dom"/>
</dbReference>
<dbReference type="PROSITE" id="PS50011">
    <property type="entry name" value="PROTEIN_KINASE_DOM"/>
    <property type="match status" value="1"/>
</dbReference>
<dbReference type="InterPro" id="IPR050122">
    <property type="entry name" value="RTK"/>
</dbReference>
<accession>A0ABQ9F3T5</accession>
<feature type="domain" description="Protein kinase" evidence="1">
    <location>
        <begin position="1"/>
        <end position="235"/>
    </location>
</feature>
<dbReference type="InterPro" id="IPR001245">
    <property type="entry name" value="Ser-Thr/Tyr_kinase_cat_dom"/>
</dbReference>
<keyword evidence="3" id="KW-1185">Reference proteome</keyword>
<gene>
    <name evidence="2" type="ORF">KUTeg_012422</name>
</gene>
<dbReference type="PRINTS" id="PR00109">
    <property type="entry name" value="TYRKINASE"/>
</dbReference>
<sequence>MENSSCQVTIKILRNKSSQMLTQQFYHEIEILKLVKNHGNIMEFIGVTDAENEGDVCSVFNETTSTDLLEYLHNLRGSSAELPSVIIQECTKELLKFSLDIVTGLTFLHESAKIGNFYYSSVCNNEGENEKNKERPIEQFIAWMPPELLKNTVKSFECDMWSFGVLLWEMFSLGDVPFDRNDNETKARQIIQGKRLQKPDGCNSRIFKVMSRCWIDFPSQRPSADQLVLEFNNLLTYTDLMWDSNTCMHFNFENSISHKGTNRTFFEHKKRGLDFLKSIDGKSYQVTALLFSPKIETKLYFKWKLMEQNNR</sequence>
<dbReference type="PIRSF" id="PIRSF000615">
    <property type="entry name" value="TyrPK_CSF1-R"/>
    <property type="match status" value="1"/>
</dbReference>
<organism evidence="2 3">
    <name type="scientific">Tegillarca granosa</name>
    <name type="common">Malaysian cockle</name>
    <name type="synonym">Anadara granosa</name>
    <dbReference type="NCBI Taxonomy" id="220873"/>
    <lineage>
        <taxon>Eukaryota</taxon>
        <taxon>Metazoa</taxon>
        <taxon>Spiralia</taxon>
        <taxon>Lophotrochozoa</taxon>
        <taxon>Mollusca</taxon>
        <taxon>Bivalvia</taxon>
        <taxon>Autobranchia</taxon>
        <taxon>Pteriomorphia</taxon>
        <taxon>Arcoida</taxon>
        <taxon>Arcoidea</taxon>
        <taxon>Arcidae</taxon>
        <taxon>Tegillarca</taxon>
    </lineage>
</organism>
<dbReference type="Gene3D" id="1.10.510.10">
    <property type="entry name" value="Transferase(Phosphotransferase) domain 1"/>
    <property type="match status" value="2"/>
</dbReference>
<reference evidence="2 3" key="1">
    <citation type="submission" date="2022-12" db="EMBL/GenBank/DDBJ databases">
        <title>Chromosome-level genome of Tegillarca granosa.</title>
        <authorList>
            <person name="Kim J."/>
        </authorList>
    </citation>
    <scope>NUCLEOTIDE SEQUENCE [LARGE SCALE GENOMIC DNA]</scope>
    <source>
        <strain evidence="2">Teg-2019</strain>
        <tissue evidence="2">Adductor muscle</tissue>
    </source>
</reference>
<dbReference type="Proteomes" id="UP001217089">
    <property type="component" value="Unassembled WGS sequence"/>
</dbReference>
<dbReference type="Pfam" id="PF07714">
    <property type="entry name" value="PK_Tyr_Ser-Thr"/>
    <property type="match status" value="1"/>
</dbReference>
<evidence type="ECO:0000259" key="1">
    <source>
        <dbReference type="PROSITE" id="PS50011"/>
    </source>
</evidence>
<dbReference type="PANTHER" id="PTHR24416">
    <property type="entry name" value="TYROSINE-PROTEIN KINASE RECEPTOR"/>
    <property type="match status" value="1"/>
</dbReference>
<proteinExistence type="predicted"/>
<dbReference type="SUPFAM" id="SSF56112">
    <property type="entry name" value="Protein kinase-like (PK-like)"/>
    <property type="match status" value="1"/>
</dbReference>